<dbReference type="InterPro" id="IPR005467">
    <property type="entry name" value="His_kinase_dom"/>
</dbReference>
<evidence type="ECO:0000259" key="15">
    <source>
        <dbReference type="PROSITE" id="PS50109"/>
    </source>
</evidence>
<dbReference type="InterPro" id="IPR003661">
    <property type="entry name" value="HisK_dim/P_dom"/>
</dbReference>
<dbReference type="PROSITE" id="PS50109">
    <property type="entry name" value="HIS_KIN"/>
    <property type="match status" value="1"/>
</dbReference>
<dbReference type="Pfam" id="PF00672">
    <property type="entry name" value="HAMP"/>
    <property type="match status" value="1"/>
</dbReference>
<dbReference type="GO" id="GO:0004673">
    <property type="term" value="F:protein histidine kinase activity"/>
    <property type="evidence" value="ECO:0007669"/>
    <property type="project" value="UniProtKB-EC"/>
</dbReference>
<keyword evidence="5" id="KW-0597">Phosphoprotein</keyword>
<dbReference type="Pfam" id="PF00512">
    <property type="entry name" value="HisKA"/>
    <property type="match status" value="1"/>
</dbReference>
<dbReference type="InterPro" id="IPR006290">
    <property type="entry name" value="CztS_silS_copS"/>
</dbReference>
<dbReference type="Pfam" id="PF02518">
    <property type="entry name" value="HATPase_c"/>
    <property type="match status" value="1"/>
</dbReference>
<dbReference type="PROSITE" id="PS50885">
    <property type="entry name" value="HAMP"/>
    <property type="match status" value="1"/>
</dbReference>
<evidence type="ECO:0000256" key="12">
    <source>
        <dbReference type="ARBA" id="ARBA00023012"/>
    </source>
</evidence>
<dbReference type="CDD" id="cd00082">
    <property type="entry name" value="HisKA"/>
    <property type="match status" value="1"/>
</dbReference>
<comment type="subcellular location">
    <subcellularLocation>
        <location evidence="2 14">Cell inner membrane</location>
    </subcellularLocation>
</comment>
<dbReference type="SMART" id="SM00388">
    <property type="entry name" value="HisKA"/>
    <property type="match status" value="1"/>
</dbReference>
<dbReference type="SUPFAM" id="SSF158472">
    <property type="entry name" value="HAMP domain-like"/>
    <property type="match status" value="1"/>
</dbReference>
<dbReference type="Proteomes" id="UP001472978">
    <property type="component" value="Unassembled WGS sequence"/>
</dbReference>
<dbReference type="NCBIfam" id="TIGR01386">
    <property type="entry name" value="cztS_silS_copS"/>
    <property type="match status" value="1"/>
</dbReference>
<dbReference type="PANTHER" id="PTHR45436:SF3">
    <property type="entry name" value="SENSOR HISTIDINE KINASE HPRS"/>
    <property type="match status" value="1"/>
</dbReference>
<dbReference type="InterPro" id="IPR003594">
    <property type="entry name" value="HATPase_dom"/>
</dbReference>
<keyword evidence="7 14" id="KW-0812">Transmembrane</keyword>
<dbReference type="SMART" id="SM00304">
    <property type="entry name" value="HAMP"/>
    <property type="match status" value="1"/>
</dbReference>
<protein>
    <recommendedName>
        <fullName evidence="14">Sensor protein</fullName>
        <ecNumber evidence="14">2.7.13.3</ecNumber>
    </recommendedName>
</protein>
<keyword evidence="13 14" id="KW-0472">Membrane</keyword>
<evidence type="ECO:0000256" key="4">
    <source>
        <dbReference type="ARBA" id="ARBA00022519"/>
    </source>
</evidence>
<evidence type="ECO:0000256" key="3">
    <source>
        <dbReference type="ARBA" id="ARBA00022475"/>
    </source>
</evidence>
<dbReference type="PRINTS" id="PR00344">
    <property type="entry name" value="BCTRLSENSOR"/>
</dbReference>
<comment type="catalytic activity">
    <reaction evidence="1 14">
        <text>ATP + protein L-histidine = ADP + protein N-phospho-L-histidine.</text>
        <dbReference type="EC" id="2.7.13.3"/>
    </reaction>
</comment>
<keyword evidence="18" id="KW-1185">Reference proteome</keyword>
<evidence type="ECO:0000313" key="17">
    <source>
        <dbReference type="EMBL" id="MEQ6887941.1"/>
    </source>
</evidence>
<evidence type="ECO:0000256" key="14">
    <source>
        <dbReference type="RuleBase" id="RU364088"/>
    </source>
</evidence>
<keyword evidence="11 14" id="KW-1133">Transmembrane helix</keyword>
<keyword evidence="12 14" id="KW-0902">Two-component regulatory system</keyword>
<reference evidence="17 18" key="1">
    <citation type="submission" date="2024-05" db="EMBL/GenBank/DDBJ databases">
        <title>Halomonas sp. CS7 16S ribosomal RNA gene Genome sequencing and assembly.</title>
        <authorList>
            <person name="Yook S."/>
        </authorList>
    </citation>
    <scope>NUCLEOTIDE SEQUENCE [LARGE SCALE GENOMIC DNA]</scope>
    <source>
        <strain evidence="17 18">CS7</strain>
    </source>
</reference>
<dbReference type="SMART" id="SM00387">
    <property type="entry name" value="HATPase_c"/>
    <property type="match status" value="1"/>
</dbReference>
<evidence type="ECO:0000256" key="10">
    <source>
        <dbReference type="ARBA" id="ARBA00022840"/>
    </source>
</evidence>
<dbReference type="InterPro" id="IPR036890">
    <property type="entry name" value="HATPase_C_sf"/>
</dbReference>
<feature type="domain" description="HAMP" evidence="16">
    <location>
        <begin position="180"/>
        <end position="233"/>
    </location>
</feature>
<evidence type="ECO:0000256" key="11">
    <source>
        <dbReference type="ARBA" id="ARBA00022989"/>
    </source>
</evidence>
<comment type="function">
    <text evidence="14">Member of a two-component regulatory system.</text>
</comment>
<evidence type="ECO:0000256" key="6">
    <source>
        <dbReference type="ARBA" id="ARBA00022679"/>
    </source>
</evidence>
<dbReference type="EMBL" id="JBEGCI010000003">
    <property type="protein sequence ID" value="MEQ6887941.1"/>
    <property type="molecule type" value="Genomic_DNA"/>
</dbReference>
<evidence type="ECO:0000259" key="16">
    <source>
        <dbReference type="PROSITE" id="PS50885"/>
    </source>
</evidence>
<dbReference type="InterPro" id="IPR050428">
    <property type="entry name" value="TCS_sensor_his_kinase"/>
</dbReference>
<evidence type="ECO:0000256" key="9">
    <source>
        <dbReference type="ARBA" id="ARBA00022777"/>
    </source>
</evidence>
<keyword evidence="4 14" id="KW-0997">Cell inner membrane</keyword>
<feature type="transmembrane region" description="Helical" evidence="14">
    <location>
        <begin position="158"/>
        <end position="178"/>
    </location>
</feature>
<dbReference type="InterPro" id="IPR036097">
    <property type="entry name" value="HisK_dim/P_sf"/>
</dbReference>
<evidence type="ECO:0000256" key="2">
    <source>
        <dbReference type="ARBA" id="ARBA00004533"/>
    </source>
</evidence>
<keyword evidence="10 14" id="KW-0067">ATP-binding</keyword>
<dbReference type="PANTHER" id="PTHR45436">
    <property type="entry name" value="SENSOR HISTIDINE KINASE YKOH"/>
    <property type="match status" value="1"/>
</dbReference>
<dbReference type="Gene3D" id="1.10.287.130">
    <property type="match status" value="1"/>
</dbReference>
<name>A0ABV1N4C0_9GAMM</name>
<evidence type="ECO:0000313" key="18">
    <source>
        <dbReference type="Proteomes" id="UP001472978"/>
    </source>
</evidence>
<gene>
    <name evidence="17" type="ORF">ABE957_04535</name>
</gene>
<keyword evidence="3 14" id="KW-1003">Cell membrane</keyword>
<evidence type="ECO:0000256" key="13">
    <source>
        <dbReference type="ARBA" id="ARBA00023136"/>
    </source>
</evidence>
<dbReference type="SUPFAM" id="SSF55874">
    <property type="entry name" value="ATPase domain of HSP90 chaperone/DNA topoisomerase II/histidine kinase"/>
    <property type="match status" value="1"/>
</dbReference>
<evidence type="ECO:0000256" key="5">
    <source>
        <dbReference type="ARBA" id="ARBA00022553"/>
    </source>
</evidence>
<evidence type="ECO:0000256" key="7">
    <source>
        <dbReference type="ARBA" id="ARBA00022692"/>
    </source>
</evidence>
<dbReference type="RefSeq" id="WP_349757488.1">
    <property type="nucleotide sequence ID" value="NZ_JBEGCI010000003.1"/>
</dbReference>
<keyword evidence="6 14" id="KW-0808">Transferase</keyword>
<dbReference type="EC" id="2.7.13.3" evidence="14"/>
<keyword evidence="9 14" id="KW-0418">Kinase</keyword>
<keyword evidence="8 14" id="KW-0547">Nucleotide-binding</keyword>
<accession>A0ABV1N4C0</accession>
<dbReference type="InterPro" id="IPR004358">
    <property type="entry name" value="Sig_transdc_His_kin-like_C"/>
</dbReference>
<feature type="transmembrane region" description="Helical" evidence="14">
    <location>
        <begin position="12"/>
        <end position="31"/>
    </location>
</feature>
<evidence type="ECO:0000256" key="8">
    <source>
        <dbReference type="ARBA" id="ARBA00022741"/>
    </source>
</evidence>
<dbReference type="InterPro" id="IPR003660">
    <property type="entry name" value="HAMP_dom"/>
</dbReference>
<evidence type="ECO:0000256" key="1">
    <source>
        <dbReference type="ARBA" id="ARBA00000085"/>
    </source>
</evidence>
<dbReference type="Gene3D" id="6.10.340.10">
    <property type="match status" value="1"/>
</dbReference>
<organism evidence="17 18">
    <name type="scientific">Halomonas pelophila</name>
    <dbReference type="NCBI Taxonomy" id="3151122"/>
    <lineage>
        <taxon>Bacteria</taxon>
        <taxon>Pseudomonadati</taxon>
        <taxon>Pseudomonadota</taxon>
        <taxon>Gammaproteobacteria</taxon>
        <taxon>Oceanospirillales</taxon>
        <taxon>Halomonadaceae</taxon>
        <taxon>Halomonas</taxon>
    </lineage>
</organism>
<proteinExistence type="predicted"/>
<dbReference type="Gene3D" id="3.30.565.10">
    <property type="entry name" value="Histidine kinase-like ATPase, C-terminal domain"/>
    <property type="match status" value="1"/>
</dbReference>
<sequence length="469" mass="52314">MPTLNSLAARLALLFALVSVLLLGSIGAYLYHSLNREIAWRDDQMLRGRLERMEALLDDGESVAALRQRPQLYANMLGNRDSLLWILDARGEVLIEVNPGRLPVPDLPASDEVRLDDVSGAIPARLAWQTLEQGGRPLTLVAGKLLDERRQMLAAYRLRLWLALAAGALLAFLLGWGVSRRGLRPLRRLAEQANRIDVRHLDRRLNDEGETQEIGALSLGLNRMLDRLEEGFSQLARYSADMAHEMRTPLTNLLGQTQHTLRRERSAEEYRQLLESNIEEYERLSRMIDSMLLLARTENPSKEIPLEIVDLGLLVEQLCEYFEGMAEEDRRELIHHASGSVEANCELLRRALANLLANALRHGRSGTPIRVSTLTTAERVELRVQNQGDVIAPDDLSRVFERFYRCDPARTGSVDSGGLGLAIVRSIAQWHGGEVGVESSAERGTTFTLSLPRVSRDAAVPPPPARGSA</sequence>
<dbReference type="SUPFAM" id="SSF47384">
    <property type="entry name" value="Homodimeric domain of signal transducing histidine kinase"/>
    <property type="match status" value="1"/>
</dbReference>
<dbReference type="CDD" id="cd00075">
    <property type="entry name" value="HATPase"/>
    <property type="match status" value="1"/>
</dbReference>
<comment type="caution">
    <text evidence="17">The sequence shown here is derived from an EMBL/GenBank/DDBJ whole genome shotgun (WGS) entry which is preliminary data.</text>
</comment>
<feature type="domain" description="Histidine kinase" evidence="15">
    <location>
        <begin position="241"/>
        <end position="455"/>
    </location>
</feature>